<keyword evidence="2" id="KW-0378">Hydrolase</keyword>
<dbReference type="CDD" id="cd03112">
    <property type="entry name" value="CobW-like"/>
    <property type="match status" value="1"/>
</dbReference>
<accession>A0A0H2MFI0</accession>
<dbReference type="Proteomes" id="UP000035444">
    <property type="component" value="Unassembled WGS sequence"/>
</dbReference>
<dbReference type="InterPro" id="IPR011629">
    <property type="entry name" value="CobW-like_C"/>
</dbReference>
<organism evidence="9 10">
    <name type="scientific">Kiloniella spongiae</name>
    <dbReference type="NCBI Taxonomy" id="1489064"/>
    <lineage>
        <taxon>Bacteria</taxon>
        <taxon>Pseudomonadati</taxon>
        <taxon>Pseudomonadota</taxon>
        <taxon>Alphaproteobacteria</taxon>
        <taxon>Rhodospirillales</taxon>
        <taxon>Kiloniellaceae</taxon>
        <taxon>Kiloniella</taxon>
    </lineage>
</organism>
<dbReference type="Gene3D" id="3.40.50.300">
    <property type="entry name" value="P-loop containing nucleotide triphosphate hydrolases"/>
    <property type="match status" value="1"/>
</dbReference>
<evidence type="ECO:0000313" key="10">
    <source>
        <dbReference type="Proteomes" id="UP000035444"/>
    </source>
</evidence>
<protein>
    <submittedName>
        <fullName evidence="9">ATP-binding protein</fullName>
    </submittedName>
</protein>
<evidence type="ECO:0000256" key="6">
    <source>
        <dbReference type="ARBA" id="ARBA00049117"/>
    </source>
</evidence>
<feature type="region of interest" description="Disordered" evidence="7">
    <location>
        <begin position="228"/>
        <end position="253"/>
    </location>
</feature>
<evidence type="ECO:0000256" key="2">
    <source>
        <dbReference type="ARBA" id="ARBA00022801"/>
    </source>
</evidence>
<comment type="similarity">
    <text evidence="4">Belongs to the SIMIBI class G3E GTPase family. ZNG1 subfamily.</text>
</comment>
<keyword evidence="10" id="KW-1185">Reference proteome</keyword>
<comment type="catalytic activity">
    <reaction evidence="6">
        <text>GTP + H2O = GDP + phosphate + H(+)</text>
        <dbReference type="Rhea" id="RHEA:19669"/>
        <dbReference type="ChEBI" id="CHEBI:15377"/>
        <dbReference type="ChEBI" id="CHEBI:15378"/>
        <dbReference type="ChEBI" id="CHEBI:37565"/>
        <dbReference type="ChEBI" id="CHEBI:43474"/>
        <dbReference type="ChEBI" id="CHEBI:58189"/>
    </reaction>
    <physiologicalReaction direction="left-to-right" evidence="6">
        <dbReference type="Rhea" id="RHEA:19670"/>
    </physiologicalReaction>
</comment>
<dbReference type="GO" id="GO:0005524">
    <property type="term" value="F:ATP binding"/>
    <property type="evidence" value="ECO:0007669"/>
    <property type="project" value="UniProtKB-KW"/>
</dbReference>
<dbReference type="Pfam" id="PF02492">
    <property type="entry name" value="cobW"/>
    <property type="match status" value="1"/>
</dbReference>
<evidence type="ECO:0000256" key="1">
    <source>
        <dbReference type="ARBA" id="ARBA00022741"/>
    </source>
</evidence>
<dbReference type="SUPFAM" id="SSF52540">
    <property type="entry name" value="P-loop containing nucleoside triphosphate hydrolases"/>
    <property type="match status" value="1"/>
</dbReference>
<dbReference type="InterPro" id="IPR003495">
    <property type="entry name" value="CobW/HypB/UreG_nucleotide-bd"/>
</dbReference>
<evidence type="ECO:0000256" key="3">
    <source>
        <dbReference type="ARBA" id="ARBA00023186"/>
    </source>
</evidence>
<dbReference type="AlphaFoldDB" id="A0A0H2MFI0"/>
<dbReference type="STRING" id="1489064.WH96_17260"/>
<keyword evidence="1" id="KW-0547">Nucleotide-binding</keyword>
<dbReference type="GO" id="GO:0005737">
    <property type="term" value="C:cytoplasm"/>
    <property type="evidence" value="ECO:0007669"/>
    <property type="project" value="TreeGrafter"/>
</dbReference>
<dbReference type="PANTHER" id="PTHR13748:SF62">
    <property type="entry name" value="COBW DOMAIN-CONTAINING PROTEIN"/>
    <property type="match status" value="1"/>
</dbReference>
<gene>
    <name evidence="9" type="ORF">WH96_17260</name>
</gene>
<keyword evidence="9" id="KW-0067">ATP-binding</keyword>
<dbReference type="InterPro" id="IPR051316">
    <property type="entry name" value="Zinc-reg_GTPase_activator"/>
</dbReference>
<evidence type="ECO:0000259" key="8">
    <source>
        <dbReference type="SMART" id="SM00833"/>
    </source>
</evidence>
<name>A0A0H2MFI0_9PROT</name>
<evidence type="ECO:0000313" key="9">
    <source>
        <dbReference type="EMBL" id="KLN59512.1"/>
    </source>
</evidence>
<dbReference type="PANTHER" id="PTHR13748">
    <property type="entry name" value="COBW-RELATED"/>
    <property type="match status" value="1"/>
</dbReference>
<dbReference type="InterPro" id="IPR027417">
    <property type="entry name" value="P-loop_NTPase"/>
</dbReference>
<keyword evidence="3" id="KW-0143">Chaperone</keyword>
<evidence type="ECO:0000256" key="7">
    <source>
        <dbReference type="SAM" id="MobiDB-lite"/>
    </source>
</evidence>
<feature type="domain" description="CobW C-terminal" evidence="8">
    <location>
        <begin position="259"/>
        <end position="353"/>
    </location>
</feature>
<dbReference type="EMBL" id="LAQL01000014">
    <property type="protein sequence ID" value="KLN59512.1"/>
    <property type="molecule type" value="Genomic_DNA"/>
</dbReference>
<comment type="function">
    <text evidence="5">Zinc chaperone that directly transfers zinc cofactor to target proteins, thereby activating them. Zinc is transferred from the CXCC motif in the GTPase domain to the zinc binding site in target proteins in a process requiring GTP hydrolysis.</text>
</comment>
<evidence type="ECO:0000256" key="5">
    <source>
        <dbReference type="ARBA" id="ARBA00045658"/>
    </source>
</evidence>
<evidence type="ECO:0000256" key="4">
    <source>
        <dbReference type="ARBA" id="ARBA00034320"/>
    </source>
</evidence>
<dbReference type="Pfam" id="PF07683">
    <property type="entry name" value="CobW_C"/>
    <property type="match status" value="1"/>
</dbReference>
<dbReference type="SUPFAM" id="SSF90002">
    <property type="entry name" value="Hypothetical protein YjiA, C-terminal domain"/>
    <property type="match status" value="1"/>
</dbReference>
<dbReference type="SMART" id="SM00833">
    <property type="entry name" value="CobW_C"/>
    <property type="match status" value="1"/>
</dbReference>
<dbReference type="PATRIC" id="fig|1489064.4.peg.444"/>
<dbReference type="Gene3D" id="3.30.1220.10">
    <property type="entry name" value="CobW-like, C-terminal domain"/>
    <property type="match status" value="1"/>
</dbReference>
<dbReference type="GO" id="GO:0016787">
    <property type="term" value="F:hydrolase activity"/>
    <property type="evidence" value="ECO:0007669"/>
    <property type="project" value="UniProtKB-KW"/>
</dbReference>
<comment type="caution">
    <text evidence="9">The sequence shown here is derived from an EMBL/GenBank/DDBJ whole genome shotgun (WGS) entry which is preliminary data.</text>
</comment>
<proteinExistence type="inferred from homology"/>
<reference evidence="9 10" key="1">
    <citation type="submission" date="2015-03" db="EMBL/GenBank/DDBJ databases">
        <title>Genome Sequence of Kiloniella spongiae MEBiC09566, isolated from a marine sponge.</title>
        <authorList>
            <person name="Shao Z."/>
            <person name="Wang L."/>
            <person name="Li X."/>
        </authorList>
    </citation>
    <scope>NUCLEOTIDE SEQUENCE [LARGE SCALE GENOMIC DNA]</scope>
    <source>
        <strain evidence="9 10">MEBiC09566</strain>
    </source>
</reference>
<sequence>MDIPDEPLAISVLTGFLGSGKTTLLKELLQHPDMDETAVIVNEFGEIGLDHLLVESSTEDIILMNSGCLCCTVRGDLVETIRKLYKQRLMQEIPAFKRIVIETTGLADPAPILQTLMADPFLSDRFRLDGVISTVDAINGTETLNNHQESIKQAAVADRLLLTKTDLSEGDDFSNLLARLKELNPTASILKVAKGQIGPAQLFNAGLYNPETKSLDVQNWLKAEAFEDSHQHEHDDGHHHHHDHGHDHSHDPNRHDDKVHAFCLTHDKPLDWDQLNSWVDMLITLYGSNLLRIKGMLNIEGDQNPIVIHGVQHVFHPPVMLEGWPDDDRRSKIVFIVKDLKQEMFEDTFKAFMEQNEDLV</sequence>
<dbReference type="InterPro" id="IPR036627">
    <property type="entry name" value="CobW-likC_sf"/>
</dbReference>